<proteinExistence type="predicted"/>
<dbReference type="Proteomes" id="UP000739538">
    <property type="component" value="Unassembled WGS sequence"/>
</dbReference>
<dbReference type="InterPro" id="IPR042184">
    <property type="entry name" value="YqeY/Aim41_N"/>
</dbReference>
<comment type="caution">
    <text evidence="1">The sequence shown here is derived from an EMBL/GenBank/DDBJ whole genome shotgun (WGS) entry which is preliminary data.</text>
</comment>
<dbReference type="InterPro" id="IPR023168">
    <property type="entry name" value="GatB_Yqey_C_2"/>
</dbReference>
<evidence type="ECO:0000313" key="2">
    <source>
        <dbReference type="Proteomes" id="UP000739538"/>
    </source>
</evidence>
<dbReference type="Pfam" id="PF09424">
    <property type="entry name" value="YqeY"/>
    <property type="match status" value="1"/>
</dbReference>
<accession>A0A956SG15</accession>
<dbReference type="PANTHER" id="PTHR28055">
    <property type="entry name" value="ALTERED INHERITANCE OF MITOCHONDRIA PROTEIN 41, MITOCHONDRIAL"/>
    <property type="match status" value="1"/>
</dbReference>
<gene>
    <name evidence="1" type="ORF">KDA27_13750</name>
</gene>
<dbReference type="SUPFAM" id="SSF89095">
    <property type="entry name" value="GatB/YqeY motif"/>
    <property type="match status" value="1"/>
</dbReference>
<dbReference type="Gene3D" id="1.10.10.410">
    <property type="match status" value="1"/>
</dbReference>
<name>A0A956SG15_UNCEI</name>
<reference evidence="1" key="2">
    <citation type="journal article" date="2021" name="Microbiome">
        <title>Successional dynamics and alternative stable states in a saline activated sludge microbial community over 9 years.</title>
        <authorList>
            <person name="Wang Y."/>
            <person name="Ye J."/>
            <person name="Ju F."/>
            <person name="Liu L."/>
            <person name="Boyd J.A."/>
            <person name="Deng Y."/>
            <person name="Parks D.H."/>
            <person name="Jiang X."/>
            <person name="Yin X."/>
            <person name="Woodcroft B.J."/>
            <person name="Tyson G.W."/>
            <person name="Hugenholtz P."/>
            <person name="Polz M.F."/>
            <person name="Zhang T."/>
        </authorList>
    </citation>
    <scope>NUCLEOTIDE SEQUENCE</scope>
    <source>
        <strain evidence="1">HKST-UBA02</strain>
    </source>
</reference>
<dbReference type="InterPro" id="IPR003789">
    <property type="entry name" value="Asn/Gln_tRNA_amidoTrase-B-like"/>
</dbReference>
<organism evidence="1 2">
    <name type="scientific">Eiseniibacteriota bacterium</name>
    <dbReference type="NCBI Taxonomy" id="2212470"/>
    <lineage>
        <taxon>Bacteria</taxon>
        <taxon>Candidatus Eiseniibacteriota</taxon>
    </lineage>
</organism>
<dbReference type="InterPro" id="IPR019004">
    <property type="entry name" value="YqeY/Aim41"/>
</dbReference>
<protein>
    <submittedName>
        <fullName evidence="1">GatB/YqeY domain-containing protein</fullName>
    </submittedName>
</protein>
<dbReference type="Gene3D" id="1.10.1510.10">
    <property type="entry name" value="Uncharacterised protein YqeY/AIM41 PF09424, N-terminal domain"/>
    <property type="match status" value="1"/>
</dbReference>
<dbReference type="EMBL" id="JAGQHS010000070">
    <property type="protein sequence ID" value="MCA9756863.1"/>
    <property type="molecule type" value="Genomic_DNA"/>
</dbReference>
<reference evidence="1" key="1">
    <citation type="submission" date="2020-04" db="EMBL/GenBank/DDBJ databases">
        <authorList>
            <person name="Zhang T."/>
        </authorList>
    </citation>
    <scope>NUCLEOTIDE SEQUENCE</scope>
    <source>
        <strain evidence="1">HKST-UBA02</strain>
    </source>
</reference>
<dbReference type="AlphaFoldDB" id="A0A956SG15"/>
<evidence type="ECO:0000313" key="1">
    <source>
        <dbReference type="EMBL" id="MCA9756863.1"/>
    </source>
</evidence>
<dbReference type="PANTHER" id="PTHR28055:SF1">
    <property type="entry name" value="ALTERED INHERITANCE OF MITOCHONDRIA PROTEIN 41, MITOCHONDRIAL"/>
    <property type="match status" value="1"/>
</dbReference>
<sequence length="147" mass="15962">MSILERVSNDLNAAMKARDRDRATTLRGIRAAFIEEMKKDGADTVPDDQALAILRRLARQRGESIEAFEKGGRPDLAEAEKTELALIETFLPQLADEATTRAWVQAAIAETGAAGPGGIGKVMGYLMKNHKNDIDGKLAKSIAEELL</sequence>
<dbReference type="GO" id="GO:0016884">
    <property type="term" value="F:carbon-nitrogen ligase activity, with glutamine as amido-N-donor"/>
    <property type="evidence" value="ECO:0007669"/>
    <property type="project" value="InterPro"/>
</dbReference>